<dbReference type="PANTHER" id="PTHR12473">
    <property type="entry name" value="UBIQUITIN CARBOXYL-TERMINAL HYDROLASE MINDY-4-RELATED"/>
    <property type="match status" value="1"/>
</dbReference>
<feature type="compositionally biased region" description="Acidic residues" evidence="3">
    <location>
        <begin position="66"/>
        <end position="78"/>
    </location>
</feature>
<protein>
    <recommendedName>
        <fullName evidence="2">Ubiquitin carboxyl-terminal hydrolase MINDY</fullName>
        <ecNumber evidence="2">3.4.19.12</ecNumber>
    </recommendedName>
</protein>
<feature type="region of interest" description="Disordered" evidence="3">
    <location>
        <begin position="40"/>
        <end position="115"/>
    </location>
</feature>
<comment type="catalytic activity">
    <reaction evidence="2">
        <text>Thiol-dependent hydrolysis of ester, thioester, amide, peptide and isopeptide bonds formed by the C-terminal Gly of ubiquitin (a 76-residue protein attached to proteins as an intracellular targeting signal).</text>
        <dbReference type="EC" id="3.4.19.12"/>
    </reaction>
</comment>
<dbReference type="EC" id="3.4.19.12" evidence="2"/>
<feature type="domain" description="Deubiquitinating enzyme MINDY-3/4 conserved" evidence="4">
    <location>
        <begin position="11"/>
        <end position="333"/>
    </location>
</feature>
<dbReference type="EMBL" id="JANIIK010000114">
    <property type="protein sequence ID" value="KAJ3590458.1"/>
    <property type="molecule type" value="Genomic_DNA"/>
</dbReference>
<feature type="compositionally biased region" description="Polar residues" evidence="3">
    <location>
        <begin position="106"/>
        <end position="115"/>
    </location>
</feature>
<evidence type="ECO:0000256" key="3">
    <source>
        <dbReference type="SAM" id="MobiDB-lite"/>
    </source>
</evidence>
<dbReference type="Proteomes" id="UP001148018">
    <property type="component" value="Unassembled WGS sequence"/>
</dbReference>
<feature type="compositionally biased region" description="Basic and acidic residues" evidence="3">
    <location>
        <begin position="79"/>
        <end position="95"/>
    </location>
</feature>
<evidence type="ECO:0000313" key="5">
    <source>
        <dbReference type="EMBL" id="KAJ3590458.1"/>
    </source>
</evidence>
<keyword evidence="2" id="KW-0833">Ubl conjugation pathway</keyword>
<accession>A0A9Q0IA56</accession>
<comment type="function">
    <text evidence="2">Hydrolase that can remove 'Lys-48'-linked conjugated ubiquitin from proteins.</text>
</comment>
<name>A0A9Q0IA56_9TELE</name>
<dbReference type="GO" id="GO:0004843">
    <property type="term" value="F:cysteine-type deubiquitinase activity"/>
    <property type="evidence" value="ECO:0007669"/>
    <property type="project" value="UniProtKB-UniRule"/>
</dbReference>
<proteinExistence type="inferred from homology"/>
<evidence type="ECO:0000256" key="1">
    <source>
        <dbReference type="ARBA" id="ARBA00011074"/>
    </source>
</evidence>
<organism evidence="5 6">
    <name type="scientific">Muraenolepis orangiensis</name>
    <name type="common">Patagonian moray cod</name>
    <dbReference type="NCBI Taxonomy" id="630683"/>
    <lineage>
        <taxon>Eukaryota</taxon>
        <taxon>Metazoa</taxon>
        <taxon>Chordata</taxon>
        <taxon>Craniata</taxon>
        <taxon>Vertebrata</taxon>
        <taxon>Euteleostomi</taxon>
        <taxon>Actinopterygii</taxon>
        <taxon>Neopterygii</taxon>
        <taxon>Teleostei</taxon>
        <taxon>Neoteleostei</taxon>
        <taxon>Acanthomorphata</taxon>
        <taxon>Zeiogadaria</taxon>
        <taxon>Gadariae</taxon>
        <taxon>Gadiformes</taxon>
        <taxon>Muraenolepidoidei</taxon>
        <taxon>Muraenolepididae</taxon>
        <taxon>Muraenolepis</taxon>
    </lineage>
</organism>
<keyword evidence="2" id="KW-0378">Hydrolase</keyword>
<feature type="compositionally biased region" description="Basic and acidic residues" evidence="3">
    <location>
        <begin position="40"/>
        <end position="65"/>
    </location>
</feature>
<dbReference type="GO" id="GO:1990380">
    <property type="term" value="F:K48-linked deubiquitinase activity"/>
    <property type="evidence" value="ECO:0007669"/>
    <property type="project" value="UniProtKB-UniRule"/>
</dbReference>
<keyword evidence="6" id="KW-1185">Reference proteome</keyword>
<dbReference type="Pfam" id="PF13898">
    <property type="entry name" value="MINDY-3_4_CD"/>
    <property type="match status" value="1"/>
</dbReference>
<keyword evidence="2" id="KW-0645">Protease</keyword>
<evidence type="ECO:0000313" key="6">
    <source>
        <dbReference type="Proteomes" id="UP001148018"/>
    </source>
</evidence>
<gene>
    <name evidence="5" type="ORF">NHX12_008409</name>
</gene>
<dbReference type="PANTHER" id="PTHR12473:SF18">
    <property type="entry name" value="INACTIVE UBIQUITIN CARBOXYL-TERMINAL HYDROLASE MINDY-4B"/>
    <property type="match status" value="1"/>
</dbReference>
<sequence length="338" mass="38787">MEPDPLERSRGELGEIRQQIHDLGKWRDIFNHCGLEFKHVITRQEEREEVPGREEEREEVPGREEEREEVLGSEEEREEVPGSKEERAEVPGREEEREEVPGSSRTETLWSRTSPSRLPPAVLQFKEEGSNGVIMFLYSLICSRTIGRLQKDLDWTTSHLLQLRAGSLVCHQALVNLLLTGRASPHVFNGTLSRGADGHCLERPLHGVKGRSQVGFLHWSREQQDRQALSQVGSMLKTPRFPIWVCSINRTHSVLFSPKASLLSDWKMEHLFQLYFYNGQPTRTSTTALTIDTHSHHWEECSGALQGESERRFSSLEMTIRTKWHGAAINWNGTAPFY</sequence>
<evidence type="ECO:0000256" key="2">
    <source>
        <dbReference type="RuleBase" id="RU367088"/>
    </source>
</evidence>
<keyword evidence="2" id="KW-0788">Thiol protease</keyword>
<dbReference type="OrthoDB" id="10263628at2759"/>
<dbReference type="InterPro" id="IPR025257">
    <property type="entry name" value="MINDY-3/4_CD"/>
</dbReference>
<dbReference type="GO" id="GO:0006508">
    <property type="term" value="P:proteolysis"/>
    <property type="evidence" value="ECO:0007669"/>
    <property type="project" value="UniProtKB-KW"/>
</dbReference>
<dbReference type="GO" id="GO:0071108">
    <property type="term" value="P:protein K48-linked deubiquitination"/>
    <property type="evidence" value="ECO:0007669"/>
    <property type="project" value="InterPro"/>
</dbReference>
<reference evidence="5" key="1">
    <citation type="submission" date="2022-07" db="EMBL/GenBank/DDBJ databases">
        <title>Chromosome-level genome of Muraenolepis orangiensis.</title>
        <authorList>
            <person name="Kim J."/>
        </authorList>
    </citation>
    <scope>NUCLEOTIDE SEQUENCE</scope>
    <source>
        <strain evidence="5">KU_S4_2022</strain>
        <tissue evidence="5">Muscle</tissue>
    </source>
</reference>
<comment type="similarity">
    <text evidence="1 2">Belongs to the MINDY deubiquitinase family. FAM188 subfamily.</text>
</comment>
<comment type="caution">
    <text evidence="5">The sequence shown here is derived from an EMBL/GenBank/DDBJ whole genome shotgun (WGS) entry which is preliminary data.</text>
</comment>
<dbReference type="SMART" id="SM01174">
    <property type="entry name" value="DUF4205"/>
    <property type="match status" value="1"/>
</dbReference>
<dbReference type="InterPro" id="IPR039785">
    <property type="entry name" value="MINY3/4"/>
</dbReference>
<evidence type="ECO:0000259" key="4">
    <source>
        <dbReference type="SMART" id="SM01174"/>
    </source>
</evidence>
<dbReference type="AlphaFoldDB" id="A0A9Q0IA56"/>